<dbReference type="KEGG" id="fgi:OP10G_1590"/>
<dbReference type="EMBL" id="CP007139">
    <property type="protein sequence ID" value="AIE84958.1"/>
    <property type="molecule type" value="Genomic_DNA"/>
</dbReference>
<protein>
    <recommendedName>
        <fullName evidence="3">Glyoxalase-like domain-containing protein</fullName>
    </recommendedName>
</protein>
<organism evidence="1 2">
    <name type="scientific">Fimbriimonas ginsengisoli Gsoil 348</name>
    <dbReference type="NCBI Taxonomy" id="661478"/>
    <lineage>
        <taxon>Bacteria</taxon>
        <taxon>Bacillati</taxon>
        <taxon>Armatimonadota</taxon>
        <taxon>Fimbriimonadia</taxon>
        <taxon>Fimbriimonadales</taxon>
        <taxon>Fimbriimonadaceae</taxon>
        <taxon>Fimbriimonas</taxon>
    </lineage>
</organism>
<evidence type="ECO:0000313" key="1">
    <source>
        <dbReference type="EMBL" id="AIE84958.1"/>
    </source>
</evidence>
<dbReference type="Proteomes" id="UP000027982">
    <property type="component" value="Chromosome"/>
</dbReference>
<evidence type="ECO:0000313" key="2">
    <source>
        <dbReference type="Proteomes" id="UP000027982"/>
    </source>
</evidence>
<dbReference type="HOGENOM" id="CLU_1501372_0_0_0"/>
<gene>
    <name evidence="1" type="ORF">OP10G_1590</name>
</gene>
<evidence type="ECO:0008006" key="3">
    <source>
        <dbReference type="Google" id="ProtNLM"/>
    </source>
</evidence>
<reference evidence="1 2" key="1">
    <citation type="journal article" date="2014" name="PLoS ONE">
        <title>The first complete genome sequence of the class fimbriimonadia in the phylum armatimonadetes.</title>
        <authorList>
            <person name="Hu Z.Y."/>
            <person name="Wang Y.Z."/>
            <person name="Im W.T."/>
            <person name="Wang S.Y."/>
            <person name="Zhao G.P."/>
            <person name="Zheng H.J."/>
            <person name="Quan Z.X."/>
        </authorList>
    </citation>
    <scope>NUCLEOTIDE SEQUENCE [LARGE SCALE GENOMIC DNA]</scope>
    <source>
        <strain evidence="1">Gsoil 348</strain>
    </source>
</reference>
<accession>A0A068NN22</accession>
<keyword evidence="2" id="KW-1185">Reference proteome</keyword>
<proteinExistence type="predicted"/>
<dbReference type="AlphaFoldDB" id="A0A068NN22"/>
<name>A0A068NN22_FIMGI</name>
<sequence length="179" mass="19901">MALGGFNLEFLQLDEGAPSAATIRTLVFEPIDLAVATRRYEEMGIPMSLREKWEPDPELLRLRGFDEDEARTPQLICRNLYPSRPAPFDFFLCDYAPKLKERLSPSALPSVPAVTQLVLAVPAPASDGPQIDRLFGTAPNLRPEIVLSEKPGDLAEVIEIRSERGPLDLPGRASRFRFA</sequence>